<dbReference type="Pfam" id="PF02882">
    <property type="entry name" value="THF_DHG_CYH_C"/>
    <property type="match status" value="1"/>
</dbReference>
<evidence type="ECO:0000256" key="3">
    <source>
        <dbReference type="ARBA" id="ARBA00022563"/>
    </source>
</evidence>
<dbReference type="GO" id="GO:0035999">
    <property type="term" value="P:tetrahydrofolate interconversion"/>
    <property type="evidence" value="ECO:0007669"/>
    <property type="project" value="TreeGrafter"/>
</dbReference>
<dbReference type="PANTHER" id="PTHR48099:SF5">
    <property type="entry name" value="C-1-TETRAHYDROFOLATE SYNTHASE, CYTOPLASMIC"/>
    <property type="match status" value="1"/>
</dbReference>
<feature type="domain" description="Tetrahydrofolate dehydrogenase/cyclohydrolase NAD(P)-binding" evidence="9">
    <location>
        <begin position="138"/>
        <end position="279"/>
    </location>
</feature>
<dbReference type="InterPro" id="IPR000672">
    <property type="entry name" value="THF_DH/CycHdrlase"/>
</dbReference>
<evidence type="ECO:0000259" key="9">
    <source>
        <dbReference type="Pfam" id="PF02882"/>
    </source>
</evidence>
<sequence length="282" mass="31096">MKVSEEIIDGRTIADEGEAELKKKIEEMEMPPRLDTIFAGDDEGSKVYLGVKNRGCERVGIETETHRYPSDVSQGELLDKIEELNEDDRVDGVLIQMPLPGEMDSRPLIERIDPVKDVEGLHRSNMGRLMTGDEEVVPCTPKGILTMLEYEGIDLKGKEVCIVSHSTIVGKPMVVTLLNRDATVEVVHEFTKDLESHTKKAEILITAAGKAHFITEDMISEGVVLIDVGMNRLENGDLVGDAVYEKCKEKASKITPVPGGVGPTTVLSLLQNTYRAAVRRRG</sequence>
<evidence type="ECO:0000259" key="8">
    <source>
        <dbReference type="Pfam" id="PF00763"/>
    </source>
</evidence>
<accession>M1PV81</accession>
<dbReference type="InterPro" id="IPR036291">
    <property type="entry name" value="NAD(P)-bd_dom_sf"/>
</dbReference>
<dbReference type="InterPro" id="IPR020631">
    <property type="entry name" value="THF_DH/CycHdrlase_NAD-bd_dom"/>
</dbReference>
<comment type="subunit">
    <text evidence="2">Homodimer.</text>
</comment>
<dbReference type="PRINTS" id="PR00085">
    <property type="entry name" value="THFDHDRGNASE"/>
</dbReference>
<gene>
    <name evidence="10" type="ORF">FLSS-7_0033</name>
</gene>
<dbReference type="Pfam" id="PF00763">
    <property type="entry name" value="THF_DHG_CYH"/>
    <property type="match status" value="1"/>
</dbReference>
<evidence type="ECO:0000256" key="2">
    <source>
        <dbReference type="ARBA" id="ARBA00011738"/>
    </source>
</evidence>
<reference evidence="10" key="1">
    <citation type="journal article" date="2013" name="Syst. Appl. Microbiol.">
        <title>New insights into the archaeal diversity of a hypersaline microbial mat obtained by a metagenomic approach.</title>
        <authorList>
            <person name="Lopez-Lopez A."/>
            <person name="Richter M."/>
            <person name="Pena A."/>
            <person name="Tamames J."/>
            <person name="Rossello-Mora R."/>
        </authorList>
    </citation>
    <scope>NUCLEOTIDE SEQUENCE</scope>
</reference>
<feature type="domain" description="Tetrahydrofolate dehydrogenase/cyclohydrolase catalytic" evidence="8">
    <location>
        <begin position="8"/>
        <end position="119"/>
    </location>
</feature>
<dbReference type="PANTHER" id="PTHR48099">
    <property type="entry name" value="C-1-TETRAHYDROFOLATE SYNTHASE, CYTOPLASMIC-RELATED"/>
    <property type="match status" value="1"/>
</dbReference>
<dbReference type="HAMAP" id="MF_01576">
    <property type="entry name" value="THF_DHG_CYH"/>
    <property type="match status" value="1"/>
</dbReference>
<name>M1PV81_9ZZZZ</name>
<dbReference type="FunFam" id="3.40.50.720:FF:000006">
    <property type="entry name" value="Bifunctional protein FolD"/>
    <property type="match status" value="1"/>
</dbReference>
<dbReference type="Gene3D" id="3.40.50.10860">
    <property type="entry name" value="Leucine Dehydrogenase, chain A, domain 1"/>
    <property type="match status" value="1"/>
</dbReference>
<comment type="pathway">
    <text evidence="1">One-carbon metabolism; tetrahydrofolate interconversion.</text>
</comment>
<keyword evidence="7" id="KW-0511">Multifunctional enzyme</keyword>
<organism evidence="10">
    <name type="scientific">uncultured organism</name>
    <dbReference type="NCBI Taxonomy" id="155900"/>
    <lineage>
        <taxon>unclassified sequences</taxon>
        <taxon>environmental samples</taxon>
    </lineage>
</organism>
<dbReference type="SUPFAM" id="SSF53223">
    <property type="entry name" value="Aminoacid dehydrogenase-like, N-terminal domain"/>
    <property type="match status" value="1"/>
</dbReference>
<dbReference type="CDD" id="cd01080">
    <property type="entry name" value="NAD_bind_m-THF_DH_Cyclohyd"/>
    <property type="match status" value="1"/>
</dbReference>
<dbReference type="GO" id="GO:0004477">
    <property type="term" value="F:methenyltetrahydrofolate cyclohydrolase activity"/>
    <property type="evidence" value="ECO:0007669"/>
    <property type="project" value="TreeGrafter"/>
</dbReference>
<keyword evidence="5" id="KW-0521">NADP</keyword>
<evidence type="ECO:0000256" key="6">
    <source>
        <dbReference type="ARBA" id="ARBA00023002"/>
    </source>
</evidence>
<dbReference type="FunFam" id="3.40.50.10860:FF:000005">
    <property type="entry name" value="C-1-tetrahydrofolate synthase, cytoplasmic, putative"/>
    <property type="match status" value="1"/>
</dbReference>
<keyword evidence="6" id="KW-0560">Oxidoreductase</keyword>
<dbReference type="SUPFAM" id="SSF51735">
    <property type="entry name" value="NAD(P)-binding Rossmann-fold domains"/>
    <property type="match status" value="1"/>
</dbReference>
<evidence type="ECO:0000256" key="7">
    <source>
        <dbReference type="ARBA" id="ARBA00023268"/>
    </source>
</evidence>
<dbReference type="InterPro" id="IPR020867">
    <property type="entry name" value="THF_DH/CycHdrlase_CS"/>
</dbReference>
<protein>
    <submittedName>
        <fullName evidence="10">Bifunctional 5,10-methylene-tetrahydrofolate dehydrogenase/ 5,10-methylene-tetrahydrofolate cyclohydrolase</fullName>
    </submittedName>
</protein>
<proteinExistence type="inferred from homology"/>
<dbReference type="InterPro" id="IPR020630">
    <property type="entry name" value="THF_DH/CycHdrlase_cat_dom"/>
</dbReference>
<dbReference type="PROSITE" id="PS00766">
    <property type="entry name" value="THF_DHG_CYH_1"/>
    <property type="match status" value="1"/>
</dbReference>
<dbReference type="AlphaFoldDB" id="M1PV81"/>
<dbReference type="GO" id="GO:0004488">
    <property type="term" value="F:methylenetetrahydrofolate dehydrogenase (NADP+) activity"/>
    <property type="evidence" value="ECO:0007669"/>
    <property type="project" value="InterPro"/>
</dbReference>
<keyword evidence="3" id="KW-0554">One-carbon metabolism</keyword>
<keyword evidence="4 10" id="KW-0378">Hydrolase</keyword>
<evidence type="ECO:0000256" key="4">
    <source>
        <dbReference type="ARBA" id="ARBA00022801"/>
    </source>
</evidence>
<evidence type="ECO:0000256" key="1">
    <source>
        <dbReference type="ARBA" id="ARBA00004777"/>
    </source>
</evidence>
<dbReference type="Gene3D" id="3.40.50.720">
    <property type="entry name" value="NAD(P)-binding Rossmann-like Domain"/>
    <property type="match status" value="1"/>
</dbReference>
<evidence type="ECO:0000313" key="10">
    <source>
        <dbReference type="EMBL" id="AGF93024.1"/>
    </source>
</evidence>
<dbReference type="EMBL" id="JX684079">
    <property type="protein sequence ID" value="AGF93024.1"/>
    <property type="molecule type" value="Genomic_DNA"/>
</dbReference>
<evidence type="ECO:0000256" key="5">
    <source>
        <dbReference type="ARBA" id="ARBA00022857"/>
    </source>
</evidence>
<dbReference type="InterPro" id="IPR046346">
    <property type="entry name" value="Aminoacid_DH-like_N_sf"/>
</dbReference>